<proteinExistence type="predicted"/>
<evidence type="ECO:0000313" key="2">
    <source>
        <dbReference type="Proteomes" id="UP000805193"/>
    </source>
</evidence>
<reference evidence="1 2" key="1">
    <citation type="journal article" date="2020" name="Cell">
        <title>Large-Scale Comparative Analyses of Tick Genomes Elucidate Their Genetic Diversity and Vector Capacities.</title>
        <authorList>
            <consortium name="Tick Genome and Microbiome Consortium (TIGMIC)"/>
            <person name="Jia N."/>
            <person name="Wang J."/>
            <person name="Shi W."/>
            <person name="Du L."/>
            <person name="Sun Y."/>
            <person name="Zhan W."/>
            <person name="Jiang J.F."/>
            <person name="Wang Q."/>
            <person name="Zhang B."/>
            <person name="Ji P."/>
            <person name="Bell-Sakyi L."/>
            <person name="Cui X.M."/>
            <person name="Yuan T.T."/>
            <person name="Jiang B.G."/>
            <person name="Yang W.F."/>
            <person name="Lam T.T."/>
            <person name="Chang Q.C."/>
            <person name="Ding S.J."/>
            <person name="Wang X.J."/>
            <person name="Zhu J.G."/>
            <person name="Ruan X.D."/>
            <person name="Zhao L."/>
            <person name="Wei J.T."/>
            <person name="Ye R.Z."/>
            <person name="Que T.C."/>
            <person name="Du C.H."/>
            <person name="Zhou Y.H."/>
            <person name="Cheng J.X."/>
            <person name="Dai P.F."/>
            <person name="Guo W.B."/>
            <person name="Han X.H."/>
            <person name="Huang E.J."/>
            <person name="Li L.F."/>
            <person name="Wei W."/>
            <person name="Gao Y.C."/>
            <person name="Liu J.Z."/>
            <person name="Shao H.Z."/>
            <person name="Wang X."/>
            <person name="Wang C.C."/>
            <person name="Yang T.C."/>
            <person name="Huo Q.B."/>
            <person name="Li W."/>
            <person name="Chen H.Y."/>
            <person name="Chen S.E."/>
            <person name="Zhou L.G."/>
            <person name="Ni X.B."/>
            <person name="Tian J.H."/>
            <person name="Sheng Y."/>
            <person name="Liu T."/>
            <person name="Pan Y.S."/>
            <person name="Xia L.Y."/>
            <person name="Li J."/>
            <person name="Zhao F."/>
            <person name="Cao W.C."/>
        </authorList>
    </citation>
    <scope>NUCLEOTIDE SEQUENCE [LARGE SCALE GENOMIC DNA]</scope>
    <source>
        <strain evidence="1">Iper-2018</strain>
    </source>
</reference>
<comment type="caution">
    <text evidence="1">The sequence shown here is derived from an EMBL/GenBank/DDBJ whole genome shotgun (WGS) entry which is preliminary data.</text>
</comment>
<dbReference type="EMBL" id="JABSTQ010010448">
    <property type="protein sequence ID" value="KAG0420967.1"/>
    <property type="molecule type" value="Genomic_DNA"/>
</dbReference>
<gene>
    <name evidence="1" type="ORF">HPB47_003129</name>
</gene>
<evidence type="ECO:0000313" key="1">
    <source>
        <dbReference type="EMBL" id="KAG0420967.1"/>
    </source>
</evidence>
<name>A0AC60PKY4_IXOPE</name>
<dbReference type="Proteomes" id="UP000805193">
    <property type="component" value="Unassembled WGS sequence"/>
</dbReference>
<protein>
    <submittedName>
        <fullName evidence="1">Uncharacterized protein</fullName>
    </submittedName>
</protein>
<sequence>MGRRGLNLRAYAAHVSKLWPFEWTTKKIYASLCNARSSQTSRKINLNQSCTESDSQCCHILDNLSLWNEFLCLWHMELKEVVPGELGIEVLNGGRLDFSMEAQNSYPLVLLHWLLKEHHCVKTLKVQSFIFQRYSQLLFDAIHLNVGLRTLELQGCHKSGRDFFNQTDKGSQHLVTTLGTLVQLQELVLRDVILSKEVVGLLGAAVESISLRSFTYVRSHNFGEFYSLMPQESAVWLIESFKRSKKLRELDIDHCCLHDKGPWTTAAS</sequence>
<accession>A0AC60PKY4</accession>
<keyword evidence="2" id="KW-1185">Reference proteome</keyword>
<organism evidence="1 2">
    <name type="scientific">Ixodes persulcatus</name>
    <name type="common">Taiga tick</name>
    <dbReference type="NCBI Taxonomy" id="34615"/>
    <lineage>
        <taxon>Eukaryota</taxon>
        <taxon>Metazoa</taxon>
        <taxon>Ecdysozoa</taxon>
        <taxon>Arthropoda</taxon>
        <taxon>Chelicerata</taxon>
        <taxon>Arachnida</taxon>
        <taxon>Acari</taxon>
        <taxon>Parasitiformes</taxon>
        <taxon>Ixodida</taxon>
        <taxon>Ixodoidea</taxon>
        <taxon>Ixodidae</taxon>
        <taxon>Ixodinae</taxon>
        <taxon>Ixodes</taxon>
    </lineage>
</organism>